<protein>
    <submittedName>
        <fullName evidence="3">Uncharacterized protein</fullName>
    </submittedName>
</protein>
<dbReference type="Proteomes" id="UP001190926">
    <property type="component" value="Unassembled WGS sequence"/>
</dbReference>
<proteinExistence type="predicted"/>
<feature type="compositionally biased region" description="Pro residues" evidence="1">
    <location>
        <begin position="80"/>
        <end position="96"/>
    </location>
</feature>
<keyword evidence="4" id="KW-1185">Reference proteome</keyword>
<feature type="chain" id="PRO_5042248755" evidence="2">
    <location>
        <begin position="26"/>
        <end position="96"/>
    </location>
</feature>
<name>A0AAD4J9J2_PERFH</name>
<evidence type="ECO:0000313" key="4">
    <source>
        <dbReference type="Proteomes" id="UP001190926"/>
    </source>
</evidence>
<dbReference type="AlphaFoldDB" id="A0AAD4J9J2"/>
<dbReference type="PANTHER" id="PTHR37908">
    <property type="entry name" value="TRANSMEMBRANE PROTEIN"/>
    <property type="match status" value="1"/>
</dbReference>
<gene>
    <name evidence="3" type="ORF">C2S53_011391</name>
</gene>
<keyword evidence="2" id="KW-0732">Signal</keyword>
<dbReference type="PANTHER" id="PTHR37908:SF3">
    <property type="entry name" value="TRANSMEMBRANE PROTEIN"/>
    <property type="match status" value="1"/>
</dbReference>
<feature type="signal peptide" evidence="2">
    <location>
        <begin position="1"/>
        <end position="25"/>
    </location>
</feature>
<evidence type="ECO:0000256" key="1">
    <source>
        <dbReference type="SAM" id="MobiDB-lite"/>
    </source>
</evidence>
<evidence type="ECO:0000313" key="3">
    <source>
        <dbReference type="EMBL" id="KAH6829612.1"/>
    </source>
</evidence>
<feature type="region of interest" description="Disordered" evidence="1">
    <location>
        <begin position="60"/>
        <end position="96"/>
    </location>
</feature>
<reference evidence="3 4" key="1">
    <citation type="journal article" date="2021" name="Nat. Commun.">
        <title>Incipient diploidization of the medicinal plant Perilla within 10,000 years.</title>
        <authorList>
            <person name="Zhang Y."/>
            <person name="Shen Q."/>
            <person name="Leng L."/>
            <person name="Zhang D."/>
            <person name="Chen S."/>
            <person name="Shi Y."/>
            <person name="Ning Z."/>
            <person name="Chen S."/>
        </authorList>
    </citation>
    <scope>NUCLEOTIDE SEQUENCE [LARGE SCALE GENOMIC DNA]</scope>
    <source>
        <strain evidence="4">cv. PC099</strain>
    </source>
</reference>
<comment type="caution">
    <text evidence="3">The sequence shown here is derived from an EMBL/GenBank/DDBJ whole genome shotgun (WGS) entry which is preliminary data.</text>
</comment>
<evidence type="ECO:0000256" key="2">
    <source>
        <dbReference type="SAM" id="SignalP"/>
    </source>
</evidence>
<organism evidence="3 4">
    <name type="scientific">Perilla frutescens var. hirtella</name>
    <name type="common">Perilla citriodora</name>
    <name type="synonym">Perilla setoyensis</name>
    <dbReference type="NCBI Taxonomy" id="608512"/>
    <lineage>
        <taxon>Eukaryota</taxon>
        <taxon>Viridiplantae</taxon>
        <taxon>Streptophyta</taxon>
        <taxon>Embryophyta</taxon>
        <taxon>Tracheophyta</taxon>
        <taxon>Spermatophyta</taxon>
        <taxon>Magnoliopsida</taxon>
        <taxon>eudicotyledons</taxon>
        <taxon>Gunneridae</taxon>
        <taxon>Pentapetalae</taxon>
        <taxon>asterids</taxon>
        <taxon>lamiids</taxon>
        <taxon>Lamiales</taxon>
        <taxon>Lamiaceae</taxon>
        <taxon>Nepetoideae</taxon>
        <taxon>Elsholtzieae</taxon>
        <taxon>Perilla</taxon>
    </lineage>
</organism>
<dbReference type="EMBL" id="SDAM02000106">
    <property type="protein sequence ID" value="KAH6829612.1"/>
    <property type="molecule type" value="Genomic_DNA"/>
</dbReference>
<accession>A0AAD4J9J2</accession>
<sequence>MGRSCIPRLLLLCLLLLIFSNSGFGRKLADVPIRVDRVAASTELMGVTLGKSREIIEMDYETGPNTNGRSVYPLPSLTQPSPPPPPPPPPPPESGY</sequence>